<dbReference type="AlphaFoldDB" id="A0A183BB03"/>
<evidence type="ECO:0000313" key="4">
    <source>
        <dbReference type="WBParaSite" id="ECPE_0001643101-mRNA-1"/>
    </source>
</evidence>
<evidence type="ECO:0000256" key="1">
    <source>
        <dbReference type="SAM" id="MobiDB-lite"/>
    </source>
</evidence>
<protein>
    <submittedName>
        <fullName evidence="4">Protein kinase domain-containing protein</fullName>
    </submittedName>
</protein>
<gene>
    <name evidence="2" type="ORF">ECPE_LOCUS16388</name>
</gene>
<dbReference type="WBParaSite" id="ECPE_0001643101-mRNA-1">
    <property type="protein sequence ID" value="ECPE_0001643101-mRNA-1"/>
    <property type="gene ID" value="ECPE_0001643101"/>
</dbReference>
<proteinExistence type="predicted"/>
<keyword evidence="3" id="KW-1185">Reference proteome</keyword>
<reference evidence="4" key="1">
    <citation type="submission" date="2016-06" db="UniProtKB">
        <authorList>
            <consortium name="WormBaseParasite"/>
        </authorList>
    </citation>
    <scope>IDENTIFICATION</scope>
</reference>
<dbReference type="EMBL" id="UZAN01064115">
    <property type="protein sequence ID" value="VDP93660.1"/>
    <property type="molecule type" value="Genomic_DNA"/>
</dbReference>
<organism evidence="4">
    <name type="scientific">Echinostoma caproni</name>
    <dbReference type="NCBI Taxonomy" id="27848"/>
    <lineage>
        <taxon>Eukaryota</taxon>
        <taxon>Metazoa</taxon>
        <taxon>Spiralia</taxon>
        <taxon>Lophotrochozoa</taxon>
        <taxon>Platyhelminthes</taxon>
        <taxon>Trematoda</taxon>
        <taxon>Digenea</taxon>
        <taxon>Plagiorchiida</taxon>
        <taxon>Echinostomata</taxon>
        <taxon>Echinostomatoidea</taxon>
        <taxon>Echinostomatidae</taxon>
        <taxon>Echinostoma</taxon>
    </lineage>
</organism>
<reference evidence="2 3" key="2">
    <citation type="submission" date="2018-11" db="EMBL/GenBank/DDBJ databases">
        <authorList>
            <consortium name="Pathogen Informatics"/>
        </authorList>
    </citation>
    <scope>NUCLEOTIDE SEQUENCE [LARGE SCALE GENOMIC DNA]</scope>
    <source>
        <strain evidence="2 3">Egypt</strain>
    </source>
</reference>
<name>A0A183BB03_9TREM</name>
<evidence type="ECO:0000313" key="2">
    <source>
        <dbReference type="EMBL" id="VDP93660.1"/>
    </source>
</evidence>
<evidence type="ECO:0000313" key="3">
    <source>
        <dbReference type="Proteomes" id="UP000272942"/>
    </source>
</evidence>
<feature type="region of interest" description="Disordered" evidence="1">
    <location>
        <begin position="78"/>
        <end position="98"/>
    </location>
</feature>
<dbReference type="Proteomes" id="UP000272942">
    <property type="component" value="Unassembled WGS sequence"/>
</dbReference>
<sequence>MVLHDQVDHAVQFDVDARIAIEKYNLFTQSRRCDVARRVLSFGAFLIETAVGMKDFSLCGQVYCTMHLDPEHRVCRPTNTEKHDNDRTLRTGSSHGAF</sequence>
<feature type="compositionally biased region" description="Basic and acidic residues" evidence="1">
    <location>
        <begin position="78"/>
        <end position="89"/>
    </location>
</feature>
<accession>A0A183BB03</accession>